<comment type="caution">
    <text evidence="2">The sequence shown here is derived from an EMBL/GenBank/DDBJ whole genome shotgun (WGS) entry which is preliminary data.</text>
</comment>
<dbReference type="PROSITE" id="PS51186">
    <property type="entry name" value="GNAT"/>
    <property type="match status" value="1"/>
</dbReference>
<dbReference type="SUPFAM" id="SSF55729">
    <property type="entry name" value="Acyl-CoA N-acyltransferases (Nat)"/>
    <property type="match status" value="1"/>
</dbReference>
<dbReference type="GO" id="GO:0016747">
    <property type="term" value="F:acyltransferase activity, transferring groups other than amino-acyl groups"/>
    <property type="evidence" value="ECO:0007669"/>
    <property type="project" value="InterPro"/>
</dbReference>
<evidence type="ECO:0000259" key="1">
    <source>
        <dbReference type="PROSITE" id="PS51186"/>
    </source>
</evidence>
<keyword evidence="3" id="KW-1185">Reference proteome</keyword>
<sequence>MMPHLSLRELETKDIPLLADYWLNAEPDFLIGMGVDLAKLPNREEWAAMLTQQLSLPVNERKSYALIWEEDNTPVGHSNVNKIVFGDSAYMHLHLWQPALRQRGVGTELVKKSLPFYFEKLQLKTLYCEPYAHNPAPNKTLAKTGFEFVKRHTTIPGTINFEQEVNLWQLTHAQYEKLITEL</sequence>
<organism evidence="2 3">
    <name type="scientific">Pontibacter burrus</name>
    <dbReference type="NCBI Taxonomy" id="2704466"/>
    <lineage>
        <taxon>Bacteria</taxon>
        <taxon>Pseudomonadati</taxon>
        <taxon>Bacteroidota</taxon>
        <taxon>Cytophagia</taxon>
        <taxon>Cytophagales</taxon>
        <taxon>Hymenobacteraceae</taxon>
        <taxon>Pontibacter</taxon>
    </lineage>
</organism>
<dbReference type="PANTHER" id="PTHR43792">
    <property type="entry name" value="GNAT FAMILY, PUTATIVE (AFU_ORTHOLOGUE AFUA_3G00765)-RELATED-RELATED"/>
    <property type="match status" value="1"/>
</dbReference>
<feature type="domain" description="N-acetyltransferase" evidence="1">
    <location>
        <begin position="5"/>
        <end position="168"/>
    </location>
</feature>
<reference evidence="2 3" key="1">
    <citation type="submission" date="2020-02" db="EMBL/GenBank/DDBJ databases">
        <authorList>
            <person name="Kim M.K."/>
        </authorList>
    </citation>
    <scope>NUCLEOTIDE SEQUENCE [LARGE SCALE GENOMIC DNA]</scope>
    <source>
        <strain evidence="2 3">BT327</strain>
    </source>
</reference>
<gene>
    <name evidence="2" type="ORF">GXP69_10360</name>
</gene>
<dbReference type="InterPro" id="IPR016181">
    <property type="entry name" value="Acyl_CoA_acyltransferase"/>
</dbReference>
<dbReference type="InterPro" id="IPR051531">
    <property type="entry name" value="N-acetyltransferase"/>
</dbReference>
<evidence type="ECO:0000313" key="3">
    <source>
        <dbReference type="Proteomes" id="UP000474777"/>
    </source>
</evidence>
<dbReference type="Proteomes" id="UP000474777">
    <property type="component" value="Unassembled WGS sequence"/>
</dbReference>
<proteinExistence type="predicted"/>
<dbReference type="Pfam" id="PF13302">
    <property type="entry name" value="Acetyltransf_3"/>
    <property type="match status" value="1"/>
</dbReference>
<dbReference type="InterPro" id="IPR000182">
    <property type="entry name" value="GNAT_dom"/>
</dbReference>
<accession>A0A6B3LW37</accession>
<protein>
    <submittedName>
        <fullName evidence="2">GNAT family N-acetyltransferase</fullName>
    </submittedName>
</protein>
<dbReference type="PANTHER" id="PTHR43792:SF1">
    <property type="entry name" value="N-ACETYLTRANSFERASE DOMAIN-CONTAINING PROTEIN"/>
    <property type="match status" value="1"/>
</dbReference>
<name>A0A6B3LW37_9BACT</name>
<dbReference type="Gene3D" id="3.40.630.30">
    <property type="match status" value="1"/>
</dbReference>
<keyword evidence="2" id="KW-0808">Transferase</keyword>
<evidence type="ECO:0000313" key="2">
    <source>
        <dbReference type="EMBL" id="NEM98098.1"/>
    </source>
</evidence>
<dbReference type="AlphaFoldDB" id="A0A6B3LW37"/>
<dbReference type="EMBL" id="JAAGWD010000004">
    <property type="protein sequence ID" value="NEM98098.1"/>
    <property type="molecule type" value="Genomic_DNA"/>
</dbReference>